<dbReference type="PANTHER" id="PTHR36303">
    <property type="entry name" value="2',3'-CYCLIC-NUCLEOTIDE 2'-PHOSPHODIESTERASE"/>
    <property type="match status" value="1"/>
</dbReference>
<feature type="binding site" evidence="2">
    <location>
        <position position="45"/>
    </location>
    <ligand>
        <name>Fe cation</name>
        <dbReference type="ChEBI" id="CHEBI:24875"/>
        <label>1</label>
    </ligand>
</feature>
<dbReference type="NCBIfam" id="TIGR00282">
    <property type="entry name" value="TIGR00282 family metallophosphoesterase"/>
    <property type="match status" value="1"/>
</dbReference>
<dbReference type="EMBL" id="VGJX01000118">
    <property type="protein sequence ID" value="MBM3274089.1"/>
    <property type="molecule type" value="Genomic_DNA"/>
</dbReference>
<dbReference type="CDD" id="cd07382">
    <property type="entry name" value="MPP_DR1281"/>
    <property type="match status" value="1"/>
</dbReference>
<feature type="active site" description="Proton donor" evidence="1">
    <location>
        <position position="73"/>
    </location>
</feature>
<feature type="binding site" evidence="2">
    <location>
        <position position="44"/>
    </location>
    <ligand>
        <name>Fe cation</name>
        <dbReference type="ChEBI" id="CHEBI:24875"/>
        <label>2</label>
    </ligand>
</feature>
<reference evidence="3 4" key="1">
    <citation type="submission" date="2019-03" db="EMBL/GenBank/DDBJ databases">
        <title>Lake Tanganyika Metagenome-Assembled Genomes (MAGs).</title>
        <authorList>
            <person name="Tran P."/>
        </authorList>
    </citation>
    <scope>NUCLEOTIDE SEQUENCE [LARGE SCALE GENOMIC DNA]</scope>
    <source>
        <strain evidence="3">K_DeepCast_65m_m2_236</strain>
    </source>
</reference>
<dbReference type="PANTHER" id="PTHR36303:SF1">
    <property type="entry name" value="2',3'-CYCLIC-NUCLEOTIDE 2'-PHOSPHODIESTERASE"/>
    <property type="match status" value="1"/>
</dbReference>
<feature type="binding site" evidence="2">
    <location>
        <position position="180"/>
    </location>
    <ligand>
        <name>Fe cation</name>
        <dbReference type="ChEBI" id="CHEBI:24875"/>
        <label>2</label>
    </ligand>
</feature>
<evidence type="ECO:0000313" key="3">
    <source>
        <dbReference type="EMBL" id="MBM3274089.1"/>
    </source>
</evidence>
<dbReference type="PIRSF" id="PIRSF004789">
    <property type="entry name" value="DR1281"/>
    <property type="match status" value="1"/>
</dbReference>
<dbReference type="Proteomes" id="UP000703893">
    <property type="component" value="Unassembled WGS sequence"/>
</dbReference>
<dbReference type="InterPro" id="IPR029052">
    <property type="entry name" value="Metallo-depent_PP-like"/>
</dbReference>
<feature type="binding site" evidence="2">
    <location>
        <position position="72"/>
    </location>
    <ligand>
        <name>Fe cation</name>
        <dbReference type="ChEBI" id="CHEBI:24875"/>
        <label>2</label>
    </ligand>
</feature>
<dbReference type="AlphaFoldDB" id="A0A937X183"/>
<evidence type="ECO:0000256" key="1">
    <source>
        <dbReference type="PIRSR" id="PIRSR004789-50"/>
    </source>
</evidence>
<accession>A0A937X183</accession>
<keyword evidence="2" id="KW-0479">Metal-binding</keyword>
<dbReference type="GO" id="GO:0046872">
    <property type="term" value="F:metal ion binding"/>
    <property type="evidence" value="ECO:0007669"/>
    <property type="project" value="UniProtKB-KW"/>
</dbReference>
<evidence type="ECO:0000313" key="4">
    <source>
        <dbReference type="Proteomes" id="UP000703893"/>
    </source>
</evidence>
<protein>
    <submittedName>
        <fullName evidence="3">TIGR00282 family metallophosphoesterase</fullName>
    </submittedName>
</protein>
<feature type="binding site" evidence="2">
    <location>
        <position position="44"/>
    </location>
    <ligand>
        <name>Fe cation</name>
        <dbReference type="ChEBI" id="CHEBI:24875"/>
        <label>1</label>
    </ligand>
</feature>
<dbReference type="InterPro" id="IPR005235">
    <property type="entry name" value="YmdB-like"/>
</dbReference>
<dbReference type="Pfam" id="PF13277">
    <property type="entry name" value="YmdB"/>
    <property type="match status" value="1"/>
</dbReference>
<gene>
    <name evidence="3" type="ORF">FJZ00_02970</name>
</gene>
<dbReference type="Gene3D" id="3.60.21.10">
    <property type="match status" value="1"/>
</dbReference>
<feature type="binding site" evidence="2">
    <location>
        <position position="13"/>
    </location>
    <ligand>
        <name>Fe cation</name>
        <dbReference type="ChEBI" id="CHEBI:24875"/>
        <label>1</label>
    </ligand>
</feature>
<sequence length="262" mass="28255">MEGKLLHALIIGDVVGHPGLAAVADGIEDLKAERPIDLIVANGENSDKGFGLSEKSYHALKESGVDVITLGNHAWDKKEIFGFIDNAEDIVRPANYPPGTPGRGWTCVNVGDEPVAVLQLMGRTFLNIGDCPFQAAERDLKAIFSRARIVIVDMHGEATADKLAMAYHLDGRVAAVLGTHTHVQTADEQILPGGTGYISDIGMCGPVHSVLGMRPELSLRRIRDQLPVRFEVADGPTVFCAVWLAIDPATGLTKHIERIQIK</sequence>
<feature type="binding site" evidence="2">
    <location>
        <position position="155"/>
    </location>
    <ligand>
        <name>Fe cation</name>
        <dbReference type="ChEBI" id="CHEBI:24875"/>
        <label>2</label>
    </ligand>
</feature>
<feature type="binding site" evidence="2">
    <location>
        <position position="182"/>
    </location>
    <ligand>
        <name>Fe cation</name>
        <dbReference type="ChEBI" id="CHEBI:24875"/>
        <label>1</label>
    </ligand>
</feature>
<comment type="caution">
    <text evidence="3">The sequence shown here is derived from an EMBL/GenBank/DDBJ whole genome shotgun (WGS) entry which is preliminary data.</text>
</comment>
<organism evidence="3 4">
    <name type="scientific">Candidatus Tanganyikabacteria bacterium</name>
    <dbReference type="NCBI Taxonomy" id="2961651"/>
    <lineage>
        <taxon>Bacteria</taxon>
        <taxon>Bacillati</taxon>
        <taxon>Candidatus Sericytochromatia</taxon>
        <taxon>Candidatus Tanganyikabacteria</taxon>
    </lineage>
</organism>
<dbReference type="SUPFAM" id="SSF56300">
    <property type="entry name" value="Metallo-dependent phosphatases"/>
    <property type="match status" value="1"/>
</dbReference>
<proteinExistence type="predicted"/>
<evidence type="ECO:0000256" key="2">
    <source>
        <dbReference type="PIRSR" id="PIRSR004789-51"/>
    </source>
</evidence>
<name>A0A937X183_9BACT</name>
<dbReference type="GO" id="GO:0004113">
    <property type="term" value="F:2',3'-cyclic-nucleotide 3'-phosphodiesterase activity"/>
    <property type="evidence" value="ECO:0007669"/>
    <property type="project" value="TreeGrafter"/>
</dbReference>